<dbReference type="NCBIfam" id="TIGR00634">
    <property type="entry name" value="recN"/>
    <property type="match status" value="1"/>
</dbReference>
<comment type="similarity">
    <text evidence="2 9">Belongs to the RecN family.</text>
</comment>
<dbReference type="EMBL" id="JAZDRO010000002">
    <property type="protein sequence ID" value="MEE2566043.1"/>
    <property type="molecule type" value="Genomic_DNA"/>
</dbReference>
<protein>
    <recommendedName>
        <fullName evidence="3 9">DNA repair protein RecN</fullName>
    </recommendedName>
    <alternativeName>
        <fullName evidence="8 9">Recombination protein N</fullName>
    </alternativeName>
</protein>
<name>A0ABU7LWW5_9PROT</name>
<proteinExistence type="inferred from homology"/>
<dbReference type="InterPro" id="IPR004604">
    <property type="entry name" value="DNA_recomb/repair_RecN"/>
</dbReference>
<organism evidence="12 13">
    <name type="scientific">Hyphobacterium marinum</name>
    <dbReference type="NCBI Taxonomy" id="3116574"/>
    <lineage>
        <taxon>Bacteria</taxon>
        <taxon>Pseudomonadati</taxon>
        <taxon>Pseudomonadota</taxon>
        <taxon>Alphaproteobacteria</taxon>
        <taxon>Maricaulales</taxon>
        <taxon>Maricaulaceae</taxon>
        <taxon>Hyphobacterium</taxon>
    </lineage>
</organism>
<reference evidence="12 13" key="1">
    <citation type="submission" date="2024-01" db="EMBL/GenBank/DDBJ databases">
        <title>Hyphobacterium bacterium isolated from marine sediment.</title>
        <authorList>
            <person name="Zhao S."/>
        </authorList>
    </citation>
    <scope>NUCLEOTIDE SEQUENCE [LARGE SCALE GENOMIC DNA]</scope>
    <source>
        <strain evidence="12 13">Y60-23</strain>
    </source>
</reference>
<evidence type="ECO:0000259" key="11">
    <source>
        <dbReference type="Pfam" id="PF02463"/>
    </source>
</evidence>
<sequence length="566" mass="59602">MLTSLTIRNVVLIEALQAEFAGGLCALTGETGAGKSILLGALGLAAGERADRGLVRAGSDEAAATAVFDIADDHLARSVITDAGLAIEPGEPVILRRRLTADGRSQAYVNDQPASVGLLKSLGDLLIEVHGQHDGRGLLDPKSHRGLLDAFARNEAERDAVRKAWGELGKAMARVEELTRAKVNAAEEEEFLRHALEALDALNPRTGEEPALAEERKFLQSAEQALAELQTATDALQADGGMANRLSAALRGLERVRDGLGQASEGPAAEARASLERATGALDRALIEFTEAEDACADAAASFEVEPGRLNAVEERLFALRAAARKHDVTVDELPGLRGDLAERLDAIEHADDRLKEAEKVLAAAQSAFDRAAKVLTTTREKAAKALEAAVAKELPPLKLDKAKFRVTVASDPEKAGPNGRDRVAFEVATNPGSPFGALDKIASGGELSRFALAIKVCLAAGDDGLVLIFDEVDQGVGGAVADAVGKRLKTLAAKGQTLVVTHSPQVAALADHHWKIEKDEATDGHVRTSLKALSGEERREEIARMLSGAEVTAAAREQAGQLMAG</sequence>
<feature type="coiled-coil region" evidence="10">
    <location>
        <begin position="348"/>
        <end position="375"/>
    </location>
</feature>
<accession>A0ABU7LWW5</accession>
<dbReference type="Gene3D" id="3.40.50.300">
    <property type="entry name" value="P-loop containing nucleotide triphosphate hydrolases"/>
    <property type="match status" value="2"/>
</dbReference>
<evidence type="ECO:0000256" key="4">
    <source>
        <dbReference type="ARBA" id="ARBA00022741"/>
    </source>
</evidence>
<feature type="domain" description="RecF/RecN/SMC N-terminal" evidence="11">
    <location>
        <begin position="2"/>
        <end position="520"/>
    </location>
</feature>
<evidence type="ECO:0000256" key="8">
    <source>
        <dbReference type="ARBA" id="ARBA00033408"/>
    </source>
</evidence>
<evidence type="ECO:0000256" key="7">
    <source>
        <dbReference type="ARBA" id="ARBA00023204"/>
    </source>
</evidence>
<keyword evidence="4" id="KW-0547">Nucleotide-binding</keyword>
<dbReference type="PANTHER" id="PTHR11059">
    <property type="entry name" value="DNA REPAIR PROTEIN RECN"/>
    <property type="match status" value="1"/>
</dbReference>
<keyword evidence="5 9" id="KW-0227">DNA damage</keyword>
<dbReference type="PANTHER" id="PTHR11059:SF0">
    <property type="entry name" value="DNA REPAIR PROTEIN RECN"/>
    <property type="match status" value="1"/>
</dbReference>
<evidence type="ECO:0000313" key="12">
    <source>
        <dbReference type="EMBL" id="MEE2566043.1"/>
    </source>
</evidence>
<evidence type="ECO:0000256" key="9">
    <source>
        <dbReference type="PIRNR" id="PIRNR003128"/>
    </source>
</evidence>
<feature type="coiled-coil region" evidence="10">
    <location>
        <begin position="268"/>
        <end position="295"/>
    </location>
</feature>
<evidence type="ECO:0000256" key="3">
    <source>
        <dbReference type="ARBA" id="ARBA00021315"/>
    </source>
</evidence>
<keyword evidence="6" id="KW-0067">ATP-binding</keyword>
<dbReference type="CDD" id="cd03241">
    <property type="entry name" value="ABC_RecN"/>
    <property type="match status" value="1"/>
</dbReference>
<comment type="function">
    <text evidence="1 9">May be involved in recombinational repair of damaged DNA.</text>
</comment>
<dbReference type="InterPro" id="IPR003395">
    <property type="entry name" value="RecF/RecN/SMC_N"/>
</dbReference>
<evidence type="ECO:0000256" key="10">
    <source>
        <dbReference type="SAM" id="Coils"/>
    </source>
</evidence>
<dbReference type="Pfam" id="PF02463">
    <property type="entry name" value="SMC_N"/>
    <property type="match status" value="1"/>
</dbReference>
<evidence type="ECO:0000313" key="13">
    <source>
        <dbReference type="Proteomes" id="UP001310692"/>
    </source>
</evidence>
<comment type="caution">
    <text evidence="12">The sequence shown here is derived from an EMBL/GenBank/DDBJ whole genome shotgun (WGS) entry which is preliminary data.</text>
</comment>
<evidence type="ECO:0000256" key="1">
    <source>
        <dbReference type="ARBA" id="ARBA00003618"/>
    </source>
</evidence>
<evidence type="ECO:0000256" key="6">
    <source>
        <dbReference type="ARBA" id="ARBA00022840"/>
    </source>
</evidence>
<dbReference type="InterPro" id="IPR027417">
    <property type="entry name" value="P-loop_NTPase"/>
</dbReference>
<evidence type="ECO:0000256" key="2">
    <source>
        <dbReference type="ARBA" id="ARBA00009441"/>
    </source>
</evidence>
<dbReference type="RefSeq" id="WP_330195584.1">
    <property type="nucleotide sequence ID" value="NZ_JAZDRO010000002.1"/>
</dbReference>
<gene>
    <name evidence="12" type="primary">recN</name>
    <name evidence="12" type="ORF">V0U35_05060</name>
</gene>
<dbReference type="PIRSF" id="PIRSF003128">
    <property type="entry name" value="RecN"/>
    <property type="match status" value="1"/>
</dbReference>
<keyword evidence="7 9" id="KW-0234">DNA repair</keyword>
<dbReference type="Proteomes" id="UP001310692">
    <property type="component" value="Unassembled WGS sequence"/>
</dbReference>
<evidence type="ECO:0000256" key="5">
    <source>
        <dbReference type="ARBA" id="ARBA00022763"/>
    </source>
</evidence>
<keyword evidence="10" id="KW-0175">Coiled coil</keyword>
<keyword evidence="13" id="KW-1185">Reference proteome</keyword>
<feature type="coiled-coil region" evidence="10">
    <location>
        <begin position="212"/>
        <end position="239"/>
    </location>
</feature>
<dbReference type="SUPFAM" id="SSF52540">
    <property type="entry name" value="P-loop containing nucleoside triphosphate hydrolases"/>
    <property type="match status" value="2"/>
</dbReference>